<dbReference type="InterPro" id="IPR051416">
    <property type="entry name" value="phD-YefM_TA_antitoxins"/>
</dbReference>
<dbReference type="Pfam" id="PF02604">
    <property type="entry name" value="PhdYeFM_antitox"/>
    <property type="match status" value="1"/>
</dbReference>
<name>A0A5Q4VHY4_9BACT</name>
<sequence length="77" mass="8616">MEQINIHKAKTQLSKLIVYVENGNEIVIARHGEPVAKLVPFKSSKPNRKSGSAKGKFDIPPDFFEPLPNDLIEGFIK</sequence>
<dbReference type="Proteomes" id="UP000321899">
    <property type="component" value="Unassembled WGS sequence"/>
</dbReference>
<dbReference type="NCBIfam" id="TIGR01552">
    <property type="entry name" value="phd_fam"/>
    <property type="match status" value="1"/>
</dbReference>
<dbReference type="SUPFAM" id="SSF143120">
    <property type="entry name" value="YefM-like"/>
    <property type="match status" value="1"/>
</dbReference>
<keyword evidence="4" id="KW-1185">Reference proteome</keyword>
<evidence type="ECO:0000313" key="4">
    <source>
        <dbReference type="Proteomes" id="UP000321899"/>
    </source>
</evidence>
<gene>
    <name evidence="3" type="ORF">FIM25_02460</name>
</gene>
<evidence type="ECO:0000256" key="1">
    <source>
        <dbReference type="ARBA" id="ARBA00009981"/>
    </source>
</evidence>
<dbReference type="AlphaFoldDB" id="A0A5Q4VHY4"/>
<evidence type="ECO:0000256" key="2">
    <source>
        <dbReference type="RuleBase" id="RU362080"/>
    </source>
</evidence>
<comment type="similarity">
    <text evidence="1 2">Belongs to the phD/YefM antitoxin family.</text>
</comment>
<dbReference type="RefSeq" id="WP_139445953.1">
    <property type="nucleotide sequence ID" value="NZ_VDMB01000002.1"/>
</dbReference>
<reference evidence="3 4" key="1">
    <citation type="submission" date="2019-06" db="EMBL/GenBank/DDBJ databases">
        <title>Desulfobotulus mexicanus sp. nov., a novel sulfate-reducing bacterium isolated from the sediment of an alkaline crater lake in Mexico.</title>
        <authorList>
            <person name="Hirschler-Rea A."/>
        </authorList>
    </citation>
    <scope>NUCLEOTIDE SEQUENCE [LARGE SCALE GENOMIC DNA]</scope>
    <source>
        <strain evidence="3 4">PAR22N</strain>
    </source>
</reference>
<dbReference type="PANTHER" id="PTHR35377:SF4">
    <property type="entry name" value="PREVENT-HOST-DEATH FAMILY PROTEIN"/>
    <property type="match status" value="1"/>
</dbReference>
<protein>
    <recommendedName>
        <fullName evidence="2">Antitoxin</fullName>
    </recommendedName>
</protein>
<comment type="function">
    <text evidence="2">Antitoxin component of a type II toxin-antitoxin (TA) system.</text>
</comment>
<dbReference type="InterPro" id="IPR006442">
    <property type="entry name" value="Antitoxin_Phd/YefM"/>
</dbReference>
<accession>A0A5Q4VHY4</accession>
<dbReference type="OrthoDB" id="9800503at2"/>
<comment type="caution">
    <text evidence="3">The sequence shown here is derived from an EMBL/GenBank/DDBJ whole genome shotgun (WGS) entry which is preliminary data.</text>
</comment>
<dbReference type="InterPro" id="IPR036165">
    <property type="entry name" value="YefM-like_sf"/>
</dbReference>
<dbReference type="EMBL" id="VDMB01000002">
    <property type="protein sequence ID" value="TYT75790.1"/>
    <property type="molecule type" value="Genomic_DNA"/>
</dbReference>
<proteinExistence type="inferred from homology"/>
<dbReference type="PANTHER" id="PTHR35377">
    <property type="entry name" value="ANTITOXIN VAPB49-RELATED-RELATED"/>
    <property type="match status" value="1"/>
</dbReference>
<organism evidence="3 4">
    <name type="scientific">Desulfobotulus mexicanus</name>
    <dbReference type="NCBI Taxonomy" id="2586642"/>
    <lineage>
        <taxon>Bacteria</taxon>
        <taxon>Pseudomonadati</taxon>
        <taxon>Thermodesulfobacteriota</taxon>
        <taxon>Desulfobacteria</taxon>
        <taxon>Desulfobacterales</taxon>
        <taxon>Desulfobacteraceae</taxon>
        <taxon>Desulfobotulus</taxon>
    </lineage>
</organism>
<dbReference type="Gene3D" id="3.40.1620.10">
    <property type="entry name" value="YefM-like domain"/>
    <property type="match status" value="1"/>
</dbReference>
<evidence type="ECO:0000313" key="3">
    <source>
        <dbReference type="EMBL" id="TYT75790.1"/>
    </source>
</evidence>